<comment type="caution">
    <text evidence="2">The sequence shown here is derived from an EMBL/GenBank/DDBJ whole genome shotgun (WGS) entry which is preliminary data.</text>
</comment>
<evidence type="ECO:0000259" key="1">
    <source>
        <dbReference type="Pfam" id="PF06904"/>
    </source>
</evidence>
<reference evidence="2 3" key="1">
    <citation type="submission" date="2024-09" db="EMBL/GenBank/DDBJ databases">
        <authorList>
            <person name="Sun Q."/>
            <person name="Mori K."/>
        </authorList>
    </citation>
    <scope>NUCLEOTIDE SEQUENCE [LARGE SCALE GENOMIC DNA]</scope>
    <source>
        <strain evidence="2 3">CCM 7415</strain>
    </source>
</reference>
<dbReference type="RefSeq" id="WP_019951388.1">
    <property type="nucleotide sequence ID" value="NZ_JBHLVX010000050.1"/>
</dbReference>
<protein>
    <submittedName>
        <fullName evidence="2">Extensin family protein</fullName>
    </submittedName>
</protein>
<proteinExistence type="predicted"/>
<gene>
    <name evidence="2" type="ORF">ACFFHW_13280</name>
</gene>
<evidence type="ECO:0000313" key="2">
    <source>
        <dbReference type="EMBL" id="MFC0268945.1"/>
    </source>
</evidence>
<dbReference type="Pfam" id="PF06904">
    <property type="entry name" value="Extensin-like_C"/>
    <property type="match status" value="1"/>
</dbReference>
<keyword evidence="3" id="KW-1185">Reference proteome</keyword>
<name>A0ABV6G602_9GAMM</name>
<organism evidence="2 3">
    <name type="scientific">Kushneria aurantia</name>
    <dbReference type="NCBI Taxonomy" id="504092"/>
    <lineage>
        <taxon>Bacteria</taxon>
        <taxon>Pseudomonadati</taxon>
        <taxon>Pseudomonadota</taxon>
        <taxon>Gammaproteobacteria</taxon>
        <taxon>Oceanospirillales</taxon>
        <taxon>Halomonadaceae</taxon>
        <taxon>Kushneria</taxon>
    </lineage>
</organism>
<dbReference type="InterPro" id="IPR009683">
    <property type="entry name" value="Extensin-like_C"/>
</dbReference>
<feature type="domain" description="Extensin-like C-terminal" evidence="1">
    <location>
        <begin position="63"/>
        <end position="236"/>
    </location>
</feature>
<evidence type="ECO:0000313" key="3">
    <source>
        <dbReference type="Proteomes" id="UP001589814"/>
    </source>
</evidence>
<dbReference type="Proteomes" id="UP001589814">
    <property type="component" value="Unassembled WGS sequence"/>
</dbReference>
<dbReference type="EMBL" id="JBHLVX010000050">
    <property type="protein sequence ID" value="MFC0268945.1"/>
    <property type="molecule type" value="Genomic_DNA"/>
</dbReference>
<accession>A0ABV6G602</accession>
<sequence>MRYLLLVILLSPALAALWLWQQWPGAERVPAQYNPFAPVNVDDPLNALTTMKLKALGSDPERCAAALARARDAGAIDYATVGSPEIGQCQLENVVRVRSTSVAFSSSFLATCPMALAWTLYERHRLQPAAREIFDAPVSRVDHVGSFACRNVYGRESGRRSEHATAEALDVTGFRFADGSRARVIADWEDGGPRGEFLHRALSESCDTFGNALGPEYNAAHRDHFHLGMRGYGICR</sequence>